<keyword evidence="6" id="KW-0695">RNA-directed DNA polymerase</keyword>
<evidence type="ECO:0000256" key="1">
    <source>
        <dbReference type="ARBA" id="ARBA00022679"/>
    </source>
</evidence>
<feature type="domain" description="Reverse transcriptase RNase H-like" evidence="7">
    <location>
        <begin position="2"/>
        <end position="70"/>
    </location>
</feature>
<keyword evidence="1" id="KW-0808">Transferase</keyword>
<keyword evidence="9" id="KW-1185">Reference proteome</keyword>
<dbReference type="GO" id="GO:0003964">
    <property type="term" value="F:RNA-directed DNA polymerase activity"/>
    <property type="evidence" value="ECO:0007669"/>
    <property type="project" value="UniProtKB-KW"/>
</dbReference>
<evidence type="ECO:0000256" key="5">
    <source>
        <dbReference type="ARBA" id="ARBA00022801"/>
    </source>
</evidence>
<reference evidence="8 9" key="1">
    <citation type="journal article" date="2021" name="Nat. Plants">
        <title>The Taxus genome provides insights into paclitaxel biosynthesis.</title>
        <authorList>
            <person name="Xiong X."/>
            <person name="Gou J."/>
            <person name="Liao Q."/>
            <person name="Li Y."/>
            <person name="Zhou Q."/>
            <person name="Bi G."/>
            <person name="Li C."/>
            <person name="Du R."/>
            <person name="Wang X."/>
            <person name="Sun T."/>
            <person name="Guo L."/>
            <person name="Liang H."/>
            <person name="Lu P."/>
            <person name="Wu Y."/>
            <person name="Zhang Z."/>
            <person name="Ro D.K."/>
            <person name="Shang Y."/>
            <person name="Huang S."/>
            <person name="Yan J."/>
        </authorList>
    </citation>
    <scope>NUCLEOTIDE SEQUENCE [LARGE SCALE GENOMIC DNA]</scope>
    <source>
        <strain evidence="8">Ta-2019</strain>
    </source>
</reference>
<keyword evidence="5" id="KW-0378">Hydrolase</keyword>
<evidence type="ECO:0000256" key="3">
    <source>
        <dbReference type="ARBA" id="ARBA00022722"/>
    </source>
</evidence>
<evidence type="ECO:0000256" key="2">
    <source>
        <dbReference type="ARBA" id="ARBA00022695"/>
    </source>
</evidence>
<name>A0AA38CRH9_TAXCH</name>
<dbReference type="InterPro" id="IPR043502">
    <property type="entry name" value="DNA/RNA_pol_sf"/>
</dbReference>
<protein>
    <recommendedName>
        <fullName evidence="7">Reverse transcriptase RNase H-like domain-containing protein</fullName>
    </recommendedName>
</protein>
<evidence type="ECO:0000256" key="6">
    <source>
        <dbReference type="ARBA" id="ARBA00022918"/>
    </source>
</evidence>
<organism evidence="8 9">
    <name type="scientific">Taxus chinensis</name>
    <name type="common">Chinese yew</name>
    <name type="synonym">Taxus wallichiana var. chinensis</name>
    <dbReference type="NCBI Taxonomy" id="29808"/>
    <lineage>
        <taxon>Eukaryota</taxon>
        <taxon>Viridiplantae</taxon>
        <taxon>Streptophyta</taxon>
        <taxon>Embryophyta</taxon>
        <taxon>Tracheophyta</taxon>
        <taxon>Spermatophyta</taxon>
        <taxon>Pinopsida</taxon>
        <taxon>Pinidae</taxon>
        <taxon>Conifers II</taxon>
        <taxon>Cupressales</taxon>
        <taxon>Taxaceae</taxon>
        <taxon>Taxus</taxon>
    </lineage>
</organism>
<keyword evidence="3" id="KW-0540">Nuclease</keyword>
<keyword evidence="2" id="KW-0548">Nucleotidyltransferase</keyword>
<comment type="caution">
    <text evidence="8">The sequence shown here is derived from an EMBL/GenBank/DDBJ whole genome shotgun (WGS) entry which is preliminary data.</text>
</comment>
<evidence type="ECO:0000313" key="8">
    <source>
        <dbReference type="EMBL" id="KAH9303523.1"/>
    </source>
</evidence>
<evidence type="ECO:0000256" key="4">
    <source>
        <dbReference type="ARBA" id="ARBA00022759"/>
    </source>
</evidence>
<evidence type="ECO:0000259" key="7">
    <source>
        <dbReference type="Pfam" id="PF17917"/>
    </source>
</evidence>
<dbReference type="Proteomes" id="UP000824469">
    <property type="component" value="Unassembled WGS sequence"/>
</dbReference>
<proteinExistence type="predicted"/>
<dbReference type="AlphaFoldDB" id="A0AA38CRH9"/>
<dbReference type="Pfam" id="PF17917">
    <property type="entry name" value="RT_RNaseH"/>
    <property type="match status" value="1"/>
</dbReference>
<dbReference type="GO" id="GO:0016787">
    <property type="term" value="F:hydrolase activity"/>
    <property type="evidence" value="ECO:0007669"/>
    <property type="project" value="UniProtKB-KW"/>
</dbReference>
<evidence type="ECO:0000313" key="9">
    <source>
        <dbReference type="Proteomes" id="UP000824469"/>
    </source>
</evidence>
<dbReference type="GO" id="GO:0004519">
    <property type="term" value="F:endonuclease activity"/>
    <property type="evidence" value="ECO:0007669"/>
    <property type="project" value="UniProtKB-KW"/>
</dbReference>
<dbReference type="SUPFAM" id="SSF56672">
    <property type="entry name" value="DNA/RNA polymerases"/>
    <property type="match status" value="1"/>
</dbReference>
<gene>
    <name evidence="8" type="ORF">KI387_043885</name>
</gene>
<dbReference type="EMBL" id="JAHRHJ020000009">
    <property type="protein sequence ID" value="KAH9303523.1"/>
    <property type="molecule type" value="Genomic_DNA"/>
</dbReference>
<keyword evidence="4" id="KW-0255">Endonuclease</keyword>
<accession>A0AA38CRH9</accession>
<sequence length="119" mass="13594">MSTPLKAYELKYTPMEKHAYAVVKACKAFRYYILSSHTVVLVPDTAVKSILTQQELGLLRGTWVTKVQEYDLDIKPTKLVRGRGLCELMTEMKTSVPEVDQDEIDEDLPTILFIDLVEE</sequence>
<dbReference type="InterPro" id="IPR041373">
    <property type="entry name" value="RT_RNaseH"/>
</dbReference>
<feature type="non-terminal residue" evidence="8">
    <location>
        <position position="119"/>
    </location>
</feature>